<evidence type="ECO:0000256" key="1">
    <source>
        <dbReference type="SAM" id="MobiDB-lite"/>
    </source>
</evidence>
<comment type="caution">
    <text evidence="2">The sequence shown here is derived from an EMBL/GenBank/DDBJ whole genome shotgun (WGS) entry which is preliminary data.</text>
</comment>
<feature type="region of interest" description="Disordered" evidence="1">
    <location>
        <begin position="165"/>
        <end position="228"/>
    </location>
</feature>
<keyword evidence="3" id="KW-1185">Reference proteome</keyword>
<sequence>MCHDGQKLCVRVCATKSLLFSLFCQWQQDDQPVRCDSYPKAKSIPKSQFSRARSSLHPRPREREGSVRKNQYCIGIAIVSQTANESDTHAHTHTHTGWRRHTTPQRKQSPGQRAVCMSRQPRCGRFDESKPWQPRGGLKISASVLKGEKGVCGFSCDSYGAPPCPMSQNAQMSRPATGDEGKELRHLQRSADKLEKESQHNVRDWAKKPISPRRDGPRVKEGSVYLFR</sequence>
<dbReference type="EMBL" id="JAUIRO010000001">
    <property type="protein sequence ID" value="KAK0733618.1"/>
    <property type="molecule type" value="Genomic_DNA"/>
</dbReference>
<feature type="compositionally biased region" description="Basic residues" evidence="1">
    <location>
        <begin position="91"/>
        <end position="104"/>
    </location>
</feature>
<feature type="compositionally biased region" description="Basic and acidic residues" evidence="1">
    <location>
        <begin position="177"/>
        <end position="221"/>
    </location>
</feature>
<dbReference type="GeneID" id="85317483"/>
<dbReference type="AlphaFoldDB" id="A0AA40BG43"/>
<protein>
    <submittedName>
        <fullName evidence="2">Uncharacterized protein</fullName>
    </submittedName>
</protein>
<gene>
    <name evidence="2" type="ORF">B0T26DRAFT_29597</name>
</gene>
<name>A0AA40BG43_9PEZI</name>
<dbReference type="RefSeq" id="XP_060302495.1">
    <property type="nucleotide sequence ID" value="XM_060434213.1"/>
</dbReference>
<feature type="region of interest" description="Disordered" evidence="1">
    <location>
        <begin position="37"/>
        <end position="66"/>
    </location>
</feature>
<reference evidence="2" key="1">
    <citation type="submission" date="2023-06" db="EMBL/GenBank/DDBJ databases">
        <title>Genome-scale phylogeny and comparative genomics of the fungal order Sordariales.</title>
        <authorList>
            <consortium name="Lawrence Berkeley National Laboratory"/>
            <person name="Hensen N."/>
            <person name="Bonometti L."/>
            <person name="Westerberg I."/>
            <person name="Brannstrom I.O."/>
            <person name="Guillou S."/>
            <person name="Cros-Aarteil S."/>
            <person name="Calhoun S."/>
            <person name="Haridas S."/>
            <person name="Kuo A."/>
            <person name="Mondo S."/>
            <person name="Pangilinan J."/>
            <person name="Riley R."/>
            <person name="LaButti K."/>
            <person name="Andreopoulos B."/>
            <person name="Lipzen A."/>
            <person name="Chen C."/>
            <person name="Yanf M."/>
            <person name="Daum C."/>
            <person name="Ng V."/>
            <person name="Clum A."/>
            <person name="Steindorff A."/>
            <person name="Ohm R."/>
            <person name="Martin F."/>
            <person name="Silar P."/>
            <person name="Natvig D."/>
            <person name="Lalanne C."/>
            <person name="Gautier V."/>
            <person name="Ament-velasquez S.L."/>
            <person name="Kruys A."/>
            <person name="Hutchinson M.I."/>
            <person name="Powell A.J."/>
            <person name="Barry K."/>
            <person name="Miller A.N."/>
            <person name="Grigoriev I.V."/>
            <person name="Debuchy R."/>
            <person name="Gladieux P."/>
            <person name="Thoren M.H."/>
            <person name="Johannesson H."/>
        </authorList>
    </citation>
    <scope>NUCLEOTIDE SEQUENCE</scope>
    <source>
        <strain evidence="2">SMH2392-1A</strain>
    </source>
</reference>
<evidence type="ECO:0000313" key="2">
    <source>
        <dbReference type="EMBL" id="KAK0733618.1"/>
    </source>
</evidence>
<proteinExistence type="predicted"/>
<evidence type="ECO:0000313" key="3">
    <source>
        <dbReference type="Proteomes" id="UP001172101"/>
    </source>
</evidence>
<organism evidence="2 3">
    <name type="scientific">Lasiosphaeria miniovina</name>
    <dbReference type="NCBI Taxonomy" id="1954250"/>
    <lineage>
        <taxon>Eukaryota</taxon>
        <taxon>Fungi</taxon>
        <taxon>Dikarya</taxon>
        <taxon>Ascomycota</taxon>
        <taxon>Pezizomycotina</taxon>
        <taxon>Sordariomycetes</taxon>
        <taxon>Sordariomycetidae</taxon>
        <taxon>Sordariales</taxon>
        <taxon>Lasiosphaeriaceae</taxon>
        <taxon>Lasiosphaeria</taxon>
    </lineage>
</organism>
<dbReference type="Proteomes" id="UP001172101">
    <property type="component" value="Unassembled WGS sequence"/>
</dbReference>
<feature type="region of interest" description="Disordered" evidence="1">
    <location>
        <begin position="84"/>
        <end position="134"/>
    </location>
</feature>
<accession>A0AA40BG43</accession>